<evidence type="ECO:0000256" key="2">
    <source>
        <dbReference type="SAM" id="MobiDB-lite"/>
    </source>
</evidence>
<organism evidence="4 5">
    <name type="scientific">Nocardia terpenica</name>
    <dbReference type="NCBI Taxonomy" id="455432"/>
    <lineage>
        <taxon>Bacteria</taxon>
        <taxon>Bacillati</taxon>
        <taxon>Actinomycetota</taxon>
        <taxon>Actinomycetes</taxon>
        <taxon>Mycobacteriales</taxon>
        <taxon>Nocardiaceae</taxon>
        <taxon>Nocardia</taxon>
    </lineage>
</organism>
<sequence length="273" mass="29154">MSGAMATREITRGAMEFDVDGAGPPACLVHQYRQVSTRQPIAEALLPRLRVHAVNPVGFGLESTGADLGMTAFADDLAEFHATGAIPPWVMIGGSTGGMVALLHTLRHPQRVRGLILIGTAASHRFTTGSLADPAHPRAAEAAAAHALLDSGPEGTAAYRAAMFQLSVADPHHTPPPPPDRDGTTSTPRLQSFLTELDNFDLEPQLPTINCPTLVLVGRHDPQCPLPNSERIAAAIPGAQLVVFEHSGHYPYLEEPGLFERVVGEWIEEQLRG</sequence>
<dbReference type="SUPFAM" id="SSF53474">
    <property type="entry name" value="alpha/beta-Hydrolases"/>
    <property type="match status" value="1"/>
</dbReference>
<dbReference type="PRINTS" id="PR00111">
    <property type="entry name" value="ABHYDROLASE"/>
</dbReference>
<feature type="region of interest" description="Disordered" evidence="2">
    <location>
        <begin position="169"/>
        <end position="188"/>
    </location>
</feature>
<evidence type="ECO:0000256" key="1">
    <source>
        <dbReference type="ARBA" id="ARBA00022801"/>
    </source>
</evidence>
<name>A0A291RSL0_9NOCA</name>
<dbReference type="InterPro" id="IPR029058">
    <property type="entry name" value="AB_hydrolase_fold"/>
</dbReference>
<dbReference type="KEGG" id="ntp:CRH09_35010"/>
<dbReference type="PANTHER" id="PTHR43798:SF31">
    <property type="entry name" value="AB HYDROLASE SUPERFAMILY PROTEIN YCLE"/>
    <property type="match status" value="1"/>
</dbReference>
<evidence type="ECO:0000313" key="4">
    <source>
        <dbReference type="EMBL" id="ATL70611.1"/>
    </source>
</evidence>
<evidence type="ECO:0000313" key="5">
    <source>
        <dbReference type="Proteomes" id="UP000221961"/>
    </source>
</evidence>
<proteinExistence type="predicted"/>
<reference evidence="4 5" key="1">
    <citation type="submission" date="2017-10" db="EMBL/GenBank/DDBJ databases">
        <title>Comparative genomics between pathogenic Norcardia.</title>
        <authorList>
            <person name="Zeng L."/>
        </authorList>
    </citation>
    <scope>NUCLEOTIDE SEQUENCE [LARGE SCALE GENOMIC DNA]</scope>
    <source>
        <strain evidence="4 5">NC_YFY_NT001</strain>
    </source>
</reference>
<dbReference type="InterPro" id="IPR050266">
    <property type="entry name" value="AB_hydrolase_sf"/>
</dbReference>
<feature type="domain" description="AB hydrolase-1" evidence="3">
    <location>
        <begin position="41"/>
        <end position="256"/>
    </location>
</feature>
<evidence type="ECO:0000259" key="3">
    <source>
        <dbReference type="Pfam" id="PF00561"/>
    </source>
</evidence>
<dbReference type="PANTHER" id="PTHR43798">
    <property type="entry name" value="MONOACYLGLYCEROL LIPASE"/>
    <property type="match status" value="1"/>
</dbReference>
<dbReference type="Proteomes" id="UP000221961">
    <property type="component" value="Chromosome"/>
</dbReference>
<dbReference type="GO" id="GO:0016787">
    <property type="term" value="F:hydrolase activity"/>
    <property type="evidence" value="ECO:0007669"/>
    <property type="project" value="UniProtKB-KW"/>
</dbReference>
<dbReference type="GO" id="GO:0016020">
    <property type="term" value="C:membrane"/>
    <property type="evidence" value="ECO:0007669"/>
    <property type="project" value="TreeGrafter"/>
</dbReference>
<dbReference type="InterPro" id="IPR000073">
    <property type="entry name" value="AB_hydrolase_1"/>
</dbReference>
<dbReference type="Gene3D" id="3.40.50.1820">
    <property type="entry name" value="alpha/beta hydrolase"/>
    <property type="match status" value="1"/>
</dbReference>
<dbReference type="EMBL" id="CP023778">
    <property type="protein sequence ID" value="ATL70611.1"/>
    <property type="molecule type" value="Genomic_DNA"/>
</dbReference>
<gene>
    <name evidence="4" type="ORF">CRH09_35010</name>
</gene>
<keyword evidence="1" id="KW-0378">Hydrolase</keyword>
<accession>A0A291RSL0</accession>
<dbReference type="Pfam" id="PF00561">
    <property type="entry name" value="Abhydrolase_1"/>
    <property type="match status" value="1"/>
</dbReference>
<protein>
    <recommendedName>
        <fullName evidence="3">AB hydrolase-1 domain-containing protein</fullName>
    </recommendedName>
</protein>
<dbReference type="AlphaFoldDB" id="A0A291RSL0"/>